<feature type="compositionally biased region" description="Low complexity" evidence="9">
    <location>
        <begin position="1036"/>
        <end position="1063"/>
    </location>
</feature>
<dbReference type="EMBL" id="CP152276">
    <property type="protein sequence ID" value="XAE43757.1"/>
    <property type="molecule type" value="Genomic_DNA"/>
</dbReference>
<evidence type="ECO:0000256" key="6">
    <source>
        <dbReference type="ARBA" id="ARBA00022842"/>
    </source>
</evidence>
<evidence type="ECO:0000256" key="5">
    <source>
        <dbReference type="ARBA" id="ARBA00022801"/>
    </source>
</evidence>
<keyword evidence="7 8" id="KW-0694">RNA-binding</keyword>
<evidence type="ECO:0000256" key="3">
    <source>
        <dbReference type="ARBA" id="ARBA00022723"/>
    </source>
</evidence>
<keyword evidence="1 8" id="KW-0963">Cytoplasm</keyword>
<keyword evidence="8" id="KW-0698">rRNA processing</keyword>
<gene>
    <name evidence="8" type="primary">rne</name>
    <name evidence="12" type="ORF">AAC691_04765</name>
</gene>
<feature type="binding site" evidence="8">
    <location>
        <position position="437"/>
    </location>
    <ligand>
        <name>Mg(2+)</name>
        <dbReference type="ChEBI" id="CHEBI:18420"/>
        <note>catalytic</note>
    </ligand>
</feature>
<feature type="compositionally biased region" description="Acidic residues" evidence="9">
    <location>
        <begin position="1010"/>
        <end position="1020"/>
    </location>
</feature>
<feature type="compositionally biased region" description="Basic residues" evidence="9">
    <location>
        <begin position="667"/>
        <end position="679"/>
    </location>
</feature>
<comment type="subunit">
    <text evidence="8">Homotetramer formed by a dimer of dimers.</text>
</comment>
<keyword evidence="8" id="KW-0997">Cell inner membrane</keyword>
<comment type="similarity">
    <text evidence="8">Belongs to the RNase E/G family. RNase E subfamily.</text>
</comment>
<evidence type="ECO:0000259" key="11">
    <source>
        <dbReference type="Pfam" id="PF20833"/>
    </source>
</evidence>
<proteinExistence type="inferred from homology"/>
<evidence type="ECO:0000256" key="8">
    <source>
        <dbReference type="HAMAP-Rule" id="MF_00970"/>
    </source>
</evidence>
<keyword evidence="3 8" id="KW-0479">Metal-binding</keyword>
<evidence type="ECO:0000313" key="12">
    <source>
        <dbReference type="EMBL" id="XAE43757.1"/>
    </source>
</evidence>
<keyword evidence="8" id="KW-1003">Cell membrane</keyword>
<comment type="cofactor">
    <cofactor evidence="8">
        <name>Mg(2+)</name>
        <dbReference type="ChEBI" id="CHEBI:18420"/>
    </cofactor>
    <text evidence="8">Binds 1 Mg(2+) ion per subunit.</text>
</comment>
<feature type="compositionally biased region" description="Low complexity" evidence="9">
    <location>
        <begin position="636"/>
        <end position="658"/>
    </location>
</feature>
<dbReference type="HAMAP" id="MF_00970">
    <property type="entry name" value="RNase_E"/>
    <property type="match status" value="1"/>
</dbReference>
<dbReference type="Gene3D" id="3.40.1260.20">
    <property type="entry name" value="Ribonuclease E, catalytic domain"/>
    <property type="match status" value="1"/>
</dbReference>
<feature type="binding site" evidence="8">
    <location>
        <position position="394"/>
    </location>
    <ligand>
        <name>Mg(2+)</name>
        <dbReference type="ChEBI" id="CHEBI:18420"/>
        <note>catalytic</note>
    </ligand>
</feature>
<feature type="region of interest" description="Disordered" evidence="9">
    <location>
        <begin position="582"/>
        <end position="603"/>
    </location>
</feature>
<feature type="compositionally biased region" description="Acidic residues" evidence="9">
    <location>
        <begin position="697"/>
        <end position="707"/>
    </location>
</feature>
<keyword evidence="5 8" id="KW-0378">Hydrolase</keyword>
<feature type="region of interest" description="Required for zinc-mediated homotetramerization and catalytic activity" evidence="8">
    <location>
        <begin position="495"/>
        <end position="498"/>
    </location>
</feature>
<keyword evidence="8" id="KW-0472">Membrane</keyword>
<dbReference type="PANTHER" id="PTHR30001:SF1">
    <property type="entry name" value="RIBONUCLEASE E_G-LIKE PROTEIN, CHLOROPLASTIC"/>
    <property type="match status" value="1"/>
</dbReference>
<evidence type="ECO:0000256" key="9">
    <source>
        <dbReference type="SAM" id="MobiDB-lite"/>
    </source>
</evidence>
<keyword evidence="6 8" id="KW-0460">Magnesium</keyword>
<dbReference type="InterPro" id="IPR004659">
    <property type="entry name" value="RNase_E/G"/>
</dbReference>
<dbReference type="Pfam" id="PF10150">
    <property type="entry name" value="RNase_E_G"/>
    <property type="match status" value="1"/>
</dbReference>
<comment type="cofactor">
    <cofactor evidence="8">
        <name>Zn(2+)</name>
        <dbReference type="ChEBI" id="CHEBI:29105"/>
    </cofactor>
    <text evidence="8">Binds 2 Zn(2+) ions per homotetramer.</text>
</comment>
<evidence type="ECO:0000313" key="13">
    <source>
        <dbReference type="Proteomes" id="UP001449795"/>
    </source>
</evidence>
<evidence type="ECO:0000256" key="4">
    <source>
        <dbReference type="ARBA" id="ARBA00022759"/>
    </source>
</evidence>
<feature type="compositionally biased region" description="Basic residues" evidence="9">
    <location>
        <begin position="745"/>
        <end position="754"/>
    </location>
</feature>
<sequence length="1085" mass="117360">MNKRMLIDTTHAEETRVVVMDGNRLEDYDVEASAKKQLKGNIYLAKVIRVEPSLQAAFVEYGGNRHGFLAFSEIHPDYYQIPVADRERLLALQEEEARADEAQLQDDFAEAGPGSEADAETGLESGSESVSGTAELVATDDEAAQAEPEPLPETVGGETDTGEEGAVQRRIARFLRSYKIQEVIRRRQVLLVQVVKEERGNKGAALTTYISLAGRYCVLMPNSLRGGGVSRKITSVADRRRLKDVIAELQIPRGMAMIVRTAGAQRPRPEIMRDCEYLLRLWDDIRDHTMRSMAPALIYEEASLIKRAIRDIYTRDVGEILVDGEAGWKSAREFMRMLMPQSAQKVKCWQNGAQPLFSHFNVEGLLDSMLSPTVQLRSGGYLVINQAEALVAIDVNSGRATRERNIEETALRTNLEAAEEVARQLRLRDLAGLIVIDFIDMESRKHNAMVERRLKDALRTDRARIQVGAISHFGLLEMSRQRLRPSITESTFTPCPHCQGTGIIRGTESATLHVLRAIEEEGARRRAAEIMVHVAAEIALYILNNKRVWLDEIEKRHKMRVTFAPDPSLAPSQVRIERTRPQTERFEPVAPQPVPAEAAQSGQVREIPILPAAPAETPQGETTQGETIQGEAALGEAAQGKAVRAGTTPAEAAPSAAEGEGEEGTDHRRRRRRRRRRRGAERGEQLETALHPAGEEAAQEDAGEDTEAAFATEAPLEPGEEAEAPQARRQPAPEPAQGREDGGRDRHRRRRDRHERRAPGAEPHRAEPYRGPTPANPFGNGIIDIFDVIEQSAELAPAQATPASPAALIEGNLAKDSLTGDSAAGDILDVAETLAVSEPEAVPAIAELTIAEPTIAEPPIAEPPIAEPTAVEAEAPAKPRRRRAATARKAATKAAEQPALVEDSAAPATEAVEAAGDSPAETAGESPEATPAKPARKRATRAATSTATSTTRARKAKPAAETPADAESTADVEDAAEAAPAKPARKRTTRAAASATAPRTRKAKPAAETPAEDATSETADETTAAKPRRTRKTPARAKAATGAGTASTPEPAAAEATPAGSPAVQPIVIDGSSPAPVRKTGWWRR</sequence>
<dbReference type="Proteomes" id="UP001449795">
    <property type="component" value="Chromosome"/>
</dbReference>
<feature type="compositionally biased region" description="Basic and acidic residues" evidence="9">
    <location>
        <begin position="755"/>
        <end position="768"/>
    </location>
</feature>
<feature type="compositionally biased region" description="Low complexity" evidence="9">
    <location>
        <begin position="867"/>
        <end position="876"/>
    </location>
</feature>
<dbReference type="Gene3D" id="2.40.50.140">
    <property type="entry name" value="Nucleic acid-binding proteins"/>
    <property type="match status" value="1"/>
</dbReference>
<feature type="compositionally biased region" description="Low complexity" evidence="9">
    <location>
        <begin position="145"/>
        <end position="158"/>
    </location>
</feature>
<dbReference type="InterPro" id="IPR019307">
    <property type="entry name" value="RNA-bd_AU-1/RNase_E/G"/>
</dbReference>
<feature type="compositionally biased region" description="Low complexity" evidence="9">
    <location>
        <begin position="941"/>
        <end position="951"/>
    </location>
</feature>
<feature type="region of interest" description="Disordered" evidence="9">
    <location>
        <begin position="636"/>
        <end position="778"/>
    </location>
</feature>
<keyword evidence="4 8" id="KW-0255">Endonuclease</keyword>
<dbReference type="SUPFAM" id="SSF50249">
    <property type="entry name" value="Nucleic acid-binding proteins"/>
    <property type="match status" value="1"/>
</dbReference>
<dbReference type="EC" id="3.1.26.12" evidence="8"/>
<keyword evidence="8" id="KW-0820">tRNA-binding</keyword>
<protein>
    <recommendedName>
        <fullName evidence="8">Ribonuclease E</fullName>
        <shortName evidence="8">RNase E</shortName>
        <ecNumber evidence="8">3.1.26.12</ecNumber>
    </recommendedName>
</protein>
<feature type="region of interest" description="Disordered" evidence="9">
    <location>
        <begin position="109"/>
        <end position="164"/>
    </location>
</feature>
<evidence type="ECO:0000256" key="2">
    <source>
        <dbReference type="ARBA" id="ARBA00022722"/>
    </source>
</evidence>
<feature type="region of interest" description="Disordered" evidence="9">
    <location>
        <begin position="855"/>
        <end position="1085"/>
    </location>
</feature>
<feature type="compositionally biased region" description="Low complexity" evidence="9">
    <location>
        <begin position="887"/>
        <end position="915"/>
    </location>
</feature>
<evidence type="ECO:0000256" key="1">
    <source>
        <dbReference type="ARBA" id="ARBA00022490"/>
    </source>
</evidence>
<feature type="domain" description="RNA-binding protein AU-1/Ribonuclease E/G" evidence="10">
    <location>
        <begin position="211"/>
        <end position="482"/>
    </location>
</feature>
<reference evidence="12 13" key="1">
    <citation type="submission" date="2024-04" db="EMBL/GenBank/DDBJ databases">
        <title>Complete genome sequence of Nguyenibacter vanlangesis HBCM-1154, a strain capable of nitrogen fixation, IAA production, and phosphorus solubilization isolated from sugarcane soil.</title>
        <authorList>
            <person name="MY HANH P."/>
        </authorList>
    </citation>
    <scope>NUCLEOTIDE SEQUENCE [LARGE SCALE GENOMIC DNA]</scope>
    <source>
        <strain evidence="12 13">HBCM 1154</strain>
    </source>
</reference>
<organism evidence="12 13">
    <name type="scientific">Nguyenibacter vanlangensis</name>
    <dbReference type="NCBI Taxonomy" id="1216886"/>
    <lineage>
        <taxon>Bacteria</taxon>
        <taxon>Pseudomonadati</taxon>
        <taxon>Pseudomonadota</taxon>
        <taxon>Alphaproteobacteria</taxon>
        <taxon>Acetobacterales</taxon>
        <taxon>Acetobacteraceae</taxon>
        <taxon>Nguyenibacter</taxon>
    </lineage>
</organism>
<dbReference type="InterPro" id="IPR048583">
    <property type="entry name" value="RNase_E_G_thioredoxin-like"/>
</dbReference>
<comment type="subcellular location">
    <subcellularLocation>
        <location evidence="8">Cytoplasm</location>
    </subcellularLocation>
    <subcellularLocation>
        <location evidence="8">Cell inner membrane</location>
        <topology evidence="8">Peripheral membrane protein</topology>
        <orientation evidence="8">Cytoplasmic side</orientation>
    </subcellularLocation>
</comment>
<evidence type="ECO:0000259" key="10">
    <source>
        <dbReference type="Pfam" id="PF10150"/>
    </source>
</evidence>
<keyword evidence="13" id="KW-1185">Reference proteome</keyword>
<dbReference type="NCBIfam" id="TIGR00757">
    <property type="entry name" value="RNaseEG"/>
    <property type="match status" value="1"/>
</dbReference>
<keyword evidence="8" id="KW-0819">tRNA processing</keyword>
<keyword evidence="2 8" id="KW-0540">Nuclease</keyword>
<feature type="binding site" evidence="8">
    <location>
        <position position="498"/>
    </location>
    <ligand>
        <name>Zn(2+)</name>
        <dbReference type="ChEBI" id="CHEBI:29105"/>
        <note>ligand shared between dimeric partners</note>
    </ligand>
</feature>
<name>A0ABZ3D7J2_9PROT</name>
<feature type="binding site" evidence="8">
    <location>
        <position position="495"/>
    </location>
    <ligand>
        <name>Zn(2+)</name>
        <dbReference type="ChEBI" id="CHEBI:29105"/>
        <note>ligand shared between dimeric partners</note>
    </ligand>
</feature>
<evidence type="ECO:0000256" key="7">
    <source>
        <dbReference type="ARBA" id="ARBA00022884"/>
    </source>
</evidence>
<dbReference type="CDD" id="cd04453">
    <property type="entry name" value="S1_RNase_E"/>
    <property type="match status" value="1"/>
</dbReference>
<accession>A0ABZ3D7J2</accession>
<comment type="function">
    <text evidence="8">Endoribonuclease that plays a central role in RNA processing and decay. Required for the maturation of 5S and 16S rRNAs and the majority of tRNAs. Also involved in the degradation of most mRNAs.</text>
</comment>
<dbReference type="InterPro" id="IPR028878">
    <property type="entry name" value="RNase_E"/>
</dbReference>
<dbReference type="InterPro" id="IPR012340">
    <property type="entry name" value="NA-bd_OB-fold"/>
</dbReference>
<dbReference type="RefSeq" id="WP_342629122.1">
    <property type="nucleotide sequence ID" value="NZ_CP152276.1"/>
</dbReference>
<keyword evidence="8" id="KW-0862">Zinc</keyword>
<comment type="catalytic activity">
    <reaction evidence="8">
        <text>Endonucleolytic cleavage of single-stranded RNA in A- and U-rich regions.</text>
        <dbReference type="EC" id="3.1.26.12"/>
    </reaction>
</comment>
<feature type="domain" description="RNase E/G thioredoxin-like" evidence="11">
    <location>
        <begin position="494"/>
        <end position="578"/>
    </location>
</feature>
<keyword evidence="8" id="KW-0699">rRNA-binding</keyword>
<dbReference type="Pfam" id="PF20833">
    <property type="entry name" value="RNase_E_G_Thio"/>
    <property type="match status" value="1"/>
</dbReference>
<dbReference type="PANTHER" id="PTHR30001">
    <property type="entry name" value="RIBONUCLEASE"/>
    <property type="match status" value="1"/>
</dbReference>
<feature type="compositionally biased region" description="Basic residues" evidence="9">
    <location>
        <begin position="1026"/>
        <end position="1035"/>
    </location>
</feature>